<accession>A0A974WG16</accession>
<dbReference type="InterPro" id="IPR029058">
    <property type="entry name" value="AB_hydrolase_fold"/>
</dbReference>
<protein>
    <submittedName>
        <fullName evidence="2">Alpha/beta fold hydrolase</fullName>
    </submittedName>
</protein>
<dbReference type="AlphaFoldDB" id="A0A974WG16"/>
<dbReference type="Pfam" id="PF00561">
    <property type="entry name" value="Abhydrolase_1"/>
    <property type="match status" value="1"/>
</dbReference>
<dbReference type="RefSeq" id="WP_205721657.1">
    <property type="nucleotide sequence ID" value="NZ_CP070608.1"/>
</dbReference>
<dbReference type="Proteomes" id="UP000662783">
    <property type="component" value="Chromosome"/>
</dbReference>
<evidence type="ECO:0000313" key="2">
    <source>
        <dbReference type="EMBL" id="QSE97144.1"/>
    </source>
</evidence>
<gene>
    <name evidence="2" type="ORF">JR347_16355</name>
</gene>
<dbReference type="GO" id="GO:0016020">
    <property type="term" value="C:membrane"/>
    <property type="evidence" value="ECO:0007669"/>
    <property type="project" value="TreeGrafter"/>
</dbReference>
<dbReference type="InterPro" id="IPR000073">
    <property type="entry name" value="AB_hydrolase_1"/>
</dbReference>
<dbReference type="PANTHER" id="PTHR43798">
    <property type="entry name" value="MONOACYLGLYCEROL LIPASE"/>
    <property type="match status" value="1"/>
</dbReference>
<organism evidence="2 3">
    <name type="scientific">Fulvivirga lutea</name>
    <dbReference type="NCBI Taxonomy" id="2810512"/>
    <lineage>
        <taxon>Bacteria</taxon>
        <taxon>Pseudomonadati</taxon>
        <taxon>Bacteroidota</taxon>
        <taxon>Cytophagia</taxon>
        <taxon>Cytophagales</taxon>
        <taxon>Fulvivirgaceae</taxon>
        <taxon>Fulvivirga</taxon>
    </lineage>
</organism>
<proteinExistence type="predicted"/>
<name>A0A974WG16_9BACT</name>
<keyword evidence="2" id="KW-0378">Hydrolase</keyword>
<dbReference type="SUPFAM" id="SSF53474">
    <property type="entry name" value="alpha/beta-Hydrolases"/>
    <property type="match status" value="1"/>
</dbReference>
<evidence type="ECO:0000313" key="3">
    <source>
        <dbReference type="Proteomes" id="UP000662783"/>
    </source>
</evidence>
<evidence type="ECO:0000259" key="1">
    <source>
        <dbReference type="Pfam" id="PF00561"/>
    </source>
</evidence>
<sequence>MSKPNLIILHGALGSEKQFFNLQSELSSEFQVHTFNFSGHGGKDFSNNFSIPQFTLELDQFLSENKLQDVLIFGYSMGGYVALNLARTSKKISGVFTLGTKFHWSPESAAHEIKMLNPAKIEEKVPAFATALAERHFPLDWKEVMHRTADLMINLGNNPLLTTNTFKEITIPVTITRGTLDNMVSKEESESAAHDIPNAKYIEFADFKHPIEQVDINKLAAKIRQELIN</sequence>
<keyword evidence="3" id="KW-1185">Reference proteome</keyword>
<dbReference type="Gene3D" id="3.40.50.1820">
    <property type="entry name" value="alpha/beta hydrolase"/>
    <property type="match status" value="1"/>
</dbReference>
<dbReference type="EMBL" id="CP070608">
    <property type="protein sequence ID" value="QSE97144.1"/>
    <property type="molecule type" value="Genomic_DNA"/>
</dbReference>
<feature type="domain" description="AB hydrolase-1" evidence="1">
    <location>
        <begin position="4"/>
        <end position="107"/>
    </location>
</feature>
<dbReference type="KEGG" id="fuv:JR347_16355"/>
<dbReference type="PANTHER" id="PTHR43798:SF33">
    <property type="entry name" value="HYDROLASE, PUTATIVE (AFU_ORTHOLOGUE AFUA_2G14860)-RELATED"/>
    <property type="match status" value="1"/>
</dbReference>
<reference evidence="2" key="1">
    <citation type="submission" date="2021-02" db="EMBL/GenBank/DDBJ databases">
        <title>Fulvivirga sp. S481 isolated from sea water.</title>
        <authorList>
            <person name="Bae S.S."/>
            <person name="Baek K."/>
        </authorList>
    </citation>
    <scope>NUCLEOTIDE SEQUENCE</scope>
    <source>
        <strain evidence="2">S481</strain>
    </source>
</reference>
<dbReference type="InterPro" id="IPR050266">
    <property type="entry name" value="AB_hydrolase_sf"/>
</dbReference>
<dbReference type="GO" id="GO:0016787">
    <property type="term" value="F:hydrolase activity"/>
    <property type="evidence" value="ECO:0007669"/>
    <property type="project" value="UniProtKB-KW"/>
</dbReference>